<evidence type="ECO:0000256" key="1">
    <source>
        <dbReference type="SAM" id="Phobius"/>
    </source>
</evidence>
<dbReference type="Proteomes" id="UP001163064">
    <property type="component" value="Unassembled WGS sequence"/>
</dbReference>
<keyword evidence="1" id="KW-0812">Transmembrane</keyword>
<accession>A0ABT3TYW1</accession>
<dbReference type="RefSeq" id="WP_266602306.1">
    <property type="nucleotide sequence ID" value="NZ_JAPHNL010000264.1"/>
</dbReference>
<organism evidence="3 4">
    <name type="scientific">Streptomyces beihaiensis</name>
    <dbReference type="NCBI Taxonomy" id="2984495"/>
    <lineage>
        <taxon>Bacteria</taxon>
        <taxon>Bacillati</taxon>
        <taxon>Actinomycetota</taxon>
        <taxon>Actinomycetes</taxon>
        <taxon>Kitasatosporales</taxon>
        <taxon>Streptomycetaceae</taxon>
        <taxon>Streptomyces</taxon>
    </lineage>
</organism>
<keyword evidence="1" id="KW-0472">Membrane</keyword>
<dbReference type="InterPro" id="IPR018649">
    <property type="entry name" value="SHOCT"/>
</dbReference>
<comment type="caution">
    <text evidence="3">The sequence shown here is derived from an EMBL/GenBank/DDBJ whole genome shotgun (WGS) entry which is preliminary data.</text>
</comment>
<reference evidence="3" key="1">
    <citation type="submission" date="2022-10" db="EMBL/GenBank/DDBJ databases">
        <title>Streptomyces beihaiensis sp. nov., a chitin degrading actinobacterium, isolated from shrimp pond soil.</title>
        <authorList>
            <person name="Xie J."/>
            <person name="Shen N."/>
        </authorList>
    </citation>
    <scope>NUCLEOTIDE SEQUENCE</scope>
    <source>
        <strain evidence="3">GXMU-J5</strain>
    </source>
</reference>
<protein>
    <submittedName>
        <fullName evidence="3">SHOCT domain-containing protein</fullName>
    </submittedName>
</protein>
<dbReference type="EMBL" id="JAPHNL010000264">
    <property type="protein sequence ID" value="MCX3062242.1"/>
    <property type="molecule type" value="Genomic_DNA"/>
</dbReference>
<feature type="transmembrane region" description="Helical" evidence="1">
    <location>
        <begin position="12"/>
        <end position="33"/>
    </location>
</feature>
<evidence type="ECO:0000313" key="4">
    <source>
        <dbReference type="Proteomes" id="UP001163064"/>
    </source>
</evidence>
<evidence type="ECO:0000259" key="2">
    <source>
        <dbReference type="Pfam" id="PF09851"/>
    </source>
</evidence>
<evidence type="ECO:0000313" key="3">
    <source>
        <dbReference type="EMBL" id="MCX3062242.1"/>
    </source>
</evidence>
<name>A0ABT3TYW1_9ACTN</name>
<feature type="domain" description="SHOCT" evidence="2">
    <location>
        <begin position="55"/>
        <end position="81"/>
    </location>
</feature>
<gene>
    <name evidence="3" type="ORF">OFY01_21250</name>
</gene>
<keyword evidence="4" id="KW-1185">Reference proteome</keyword>
<sequence length="99" mass="10602">MQTLAHFGGGPGPWILLFPLIWAAVVVGAVTLLRRTLRRGGGGPWRPGARLDENAPIAVLGRRFAAGEIDEDEYWRRLTVLNEEFGRYGSGGSAKGGAA</sequence>
<keyword evidence="1" id="KW-1133">Transmembrane helix</keyword>
<dbReference type="Pfam" id="PF09851">
    <property type="entry name" value="SHOCT"/>
    <property type="match status" value="1"/>
</dbReference>
<proteinExistence type="predicted"/>